<dbReference type="EMBL" id="QZWG01000008">
    <property type="protein sequence ID" value="RZB95444.1"/>
    <property type="molecule type" value="Genomic_DNA"/>
</dbReference>
<comment type="caution">
    <text evidence="3">The sequence shown here is derived from an EMBL/GenBank/DDBJ whole genome shotgun (WGS) entry which is preliminary data.</text>
</comment>
<gene>
    <name evidence="3" type="ORF">D0Y65_019707</name>
</gene>
<dbReference type="InterPro" id="IPR051558">
    <property type="entry name" value="Metallophosphoesterase_PAP"/>
</dbReference>
<dbReference type="PANTHER" id="PTHR10161">
    <property type="entry name" value="TARTRATE-RESISTANT ACID PHOSPHATASE TYPE 5"/>
    <property type="match status" value="1"/>
</dbReference>
<organism evidence="3 4">
    <name type="scientific">Glycine soja</name>
    <name type="common">Wild soybean</name>
    <dbReference type="NCBI Taxonomy" id="3848"/>
    <lineage>
        <taxon>Eukaryota</taxon>
        <taxon>Viridiplantae</taxon>
        <taxon>Streptophyta</taxon>
        <taxon>Embryophyta</taxon>
        <taxon>Tracheophyta</taxon>
        <taxon>Spermatophyta</taxon>
        <taxon>Magnoliopsida</taxon>
        <taxon>eudicotyledons</taxon>
        <taxon>Gunneridae</taxon>
        <taxon>Pentapetalae</taxon>
        <taxon>rosids</taxon>
        <taxon>fabids</taxon>
        <taxon>Fabales</taxon>
        <taxon>Fabaceae</taxon>
        <taxon>Papilionoideae</taxon>
        <taxon>50 kb inversion clade</taxon>
        <taxon>NPAAA clade</taxon>
        <taxon>indigoferoid/millettioid clade</taxon>
        <taxon>Phaseoleae</taxon>
        <taxon>Glycine</taxon>
        <taxon>Glycine subgen. Soja</taxon>
    </lineage>
</organism>
<name>A0A445JAC5_GLYSO</name>
<dbReference type="AlphaFoldDB" id="A0A445JAC5"/>
<keyword evidence="4" id="KW-1185">Reference proteome</keyword>
<keyword evidence="2" id="KW-0378">Hydrolase</keyword>
<dbReference type="InterPro" id="IPR029052">
    <property type="entry name" value="Metallo-depent_PP-like"/>
</dbReference>
<dbReference type="GO" id="GO:0016787">
    <property type="term" value="F:hydrolase activity"/>
    <property type="evidence" value="ECO:0007669"/>
    <property type="project" value="UniProtKB-KW"/>
</dbReference>
<proteinExistence type="predicted"/>
<dbReference type="Gramene" id="XM_028389171.1">
    <property type="protein sequence ID" value="XP_028244972.1"/>
    <property type="gene ID" value="LOC114422689"/>
</dbReference>
<keyword evidence="1" id="KW-0732">Signal</keyword>
<sequence>MAHLALWSLETGEGKEHTTNLKLPLSQIQFLTSGGGSKAWKGDMDKDKTDGIKFYYDGQGFMSAELEETNVKVVYYDIFGKVLHVVNLPKGLGTSVSAI</sequence>
<evidence type="ECO:0000256" key="2">
    <source>
        <dbReference type="ARBA" id="ARBA00022801"/>
    </source>
</evidence>
<evidence type="ECO:0000313" key="4">
    <source>
        <dbReference type="Proteomes" id="UP000289340"/>
    </source>
</evidence>
<protein>
    <submittedName>
        <fullName evidence="3">Purple acid phosphatase 3</fullName>
    </submittedName>
</protein>
<dbReference type="PANTHER" id="PTHR10161:SF36">
    <property type="entry name" value="PURPLE ACID PHOSPHATASE 3"/>
    <property type="match status" value="1"/>
</dbReference>
<reference evidence="3 4" key="1">
    <citation type="submission" date="2018-09" db="EMBL/GenBank/DDBJ databases">
        <title>A high-quality reference genome of wild soybean provides a powerful tool to mine soybean genomes.</title>
        <authorList>
            <person name="Xie M."/>
            <person name="Chung C.Y.L."/>
            <person name="Li M.-W."/>
            <person name="Wong F.-L."/>
            <person name="Chan T.-F."/>
            <person name="Lam H.-M."/>
        </authorList>
    </citation>
    <scope>NUCLEOTIDE SEQUENCE [LARGE SCALE GENOMIC DNA]</scope>
    <source>
        <strain evidence="4">cv. W05</strain>
        <tissue evidence="3">Hypocotyl of etiolated seedlings</tissue>
    </source>
</reference>
<evidence type="ECO:0000256" key="1">
    <source>
        <dbReference type="ARBA" id="ARBA00022729"/>
    </source>
</evidence>
<evidence type="ECO:0000313" key="3">
    <source>
        <dbReference type="EMBL" id="RZB95444.1"/>
    </source>
</evidence>
<dbReference type="Proteomes" id="UP000289340">
    <property type="component" value="Chromosome 8"/>
</dbReference>
<dbReference type="SUPFAM" id="SSF56300">
    <property type="entry name" value="Metallo-dependent phosphatases"/>
    <property type="match status" value="1"/>
</dbReference>
<dbReference type="Gene3D" id="3.60.21.10">
    <property type="match status" value="1"/>
</dbReference>
<accession>A0A445JAC5</accession>